<evidence type="ECO:0000313" key="4">
    <source>
        <dbReference type="Proteomes" id="UP000194420"/>
    </source>
</evidence>
<name>A0A1Y6EIN1_9SPHN</name>
<dbReference type="Gene3D" id="3.40.50.10140">
    <property type="entry name" value="Toll/interleukin-1 receptor homology (TIR) domain"/>
    <property type="match status" value="1"/>
</dbReference>
<keyword evidence="4" id="KW-1185">Reference proteome</keyword>
<dbReference type="SUPFAM" id="SSF48452">
    <property type="entry name" value="TPR-like"/>
    <property type="match status" value="1"/>
</dbReference>
<dbReference type="Gene3D" id="3.40.50.10610">
    <property type="entry name" value="ABC-type transport auxiliary lipoprotein component"/>
    <property type="match status" value="1"/>
</dbReference>
<dbReference type="AlphaFoldDB" id="A0A1Y6EIN1"/>
<gene>
    <name evidence="3" type="ORF">SAMN06297468_0703</name>
</gene>
<dbReference type="InterPro" id="IPR011990">
    <property type="entry name" value="TPR-like_helical_dom_sf"/>
</dbReference>
<feature type="region of interest" description="Disordered" evidence="1">
    <location>
        <begin position="128"/>
        <end position="178"/>
    </location>
</feature>
<proteinExistence type="predicted"/>
<dbReference type="InterPro" id="IPR000157">
    <property type="entry name" value="TIR_dom"/>
</dbReference>
<protein>
    <submittedName>
        <fullName evidence="3">TolB amino-terminal domain-containing protein</fullName>
    </submittedName>
</protein>
<dbReference type="PANTHER" id="PTHR12558">
    <property type="entry name" value="CELL DIVISION CYCLE 16,23,27"/>
    <property type="match status" value="1"/>
</dbReference>
<feature type="domain" description="TIR" evidence="2">
    <location>
        <begin position="4"/>
        <end position="110"/>
    </location>
</feature>
<dbReference type="GO" id="GO:0007165">
    <property type="term" value="P:signal transduction"/>
    <property type="evidence" value="ECO:0007669"/>
    <property type="project" value="InterPro"/>
</dbReference>
<dbReference type="SUPFAM" id="SSF52200">
    <property type="entry name" value="Toll/Interleukin receptor TIR domain"/>
    <property type="match status" value="1"/>
</dbReference>
<dbReference type="PANTHER" id="PTHR12558:SF13">
    <property type="entry name" value="CELL DIVISION CYCLE PROTEIN 27 HOMOLOG"/>
    <property type="match status" value="1"/>
</dbReference>
<dbReference type="Pfam" id="PF13676">
    <property type="entry name" value="TIR_2"/>
    <property type="match status" value="1"/>
</dbReference>
<reference evidence="4" key="1">
    <citation type="submission" date="2017-04" db="EMBL/GenBank/DDBJ databases">
        <authorList>
            <person name="Varghese N."/>
            <person name="Submissions S."/>
        </authorList>
    </citation>
    <scope>NUCLEOTIDE SEQUENCE [LARGE SCALE GENOMIC DNA]</scope>
</reference>
<evidence type="ECO:0000313" key="3">
    <source>
        <dbReference type="EMBL" id="SMQ62457.1"/>
    </source>
</evidence>
<dbReference type="Gene3D" id="1.25.40.10">
    <property type="entry name" value="Tetratricopeptide repeat domain"/>
    <property type="match status" value="1"/>
</dbReference>
<dbReference type="EMBL" id="FXWG01000001">
    <property type="protein sequence ID" value="SMQ62457.1"/>
    <property type="molecule type" value="Genomic_DNA"/>
</dbReference>
<organism evidence="3 4">
    <name type="scientific">Altererythrobacter xiamenensis</name>
    <dbReference type="NCBI Taxonomy" id="1316679"/>
    <lineage>
        <taxon>Bacteria</taxon>
        <taxon>Pseudomonadati</taxon>
        <taxon>Pseudomonadota</taxon>
        <taxon>Alphaproteobacteria</taxon>
        <taxon>Sphingomonadales</taxon>
        <taxon>Erythrobacteraceae</taxon>
        <taxon>Altererythrobacter</taxon>
    </lineage>
</organism>
<dbReference type="InterPro" id="IPR035897">
    <property type="entry name" value="Toll_tir_struct_dom_sf"/>
</dbReference>
<accession>A0A1Y6EIN1</accession>
<dbReference type="Proteomes" id="UP000194420">
    <property type="component" value="Unassembled WGS sequence"/>
</dbReference>
<evidence type="ECO:0000256" key="1">
    <source>
        <dbReference type="SAM" id="MobiDB-lite"/>
    </source>
</evidence>
<evidence type="ECO:0000259" key="2">
    <source>
        <dbReference type="Pfam" id="PF13676"/>
    </source>
</evidence>
<dbReference type="RefSeq" id="WP_086436608.1">
    <property type="nucleotide sequence ID" value="NZ_FXWG01000001.1"/>
</dbReference>
<sequence length="586" mass="65627">MADIFLSYNREDQATARLYADAFEAAGLSVWWDVTLRAGETYDVVTETALREARAVVVLWSPRSVLSRWVRAEATIADRNRTLVPAMIEQCERPIMFELTQTADLTHWTGDSADPVWQAFLTEVRRLASSSTDELPPGPTSGSPVSPPSEQTHELQSMAQAAPAAPADKPTLGKRSTVGILPFSNRSTSAEDDELVDALVEDLTAAISGNWGFRVLSYRTMAQYKGERIDIRQIARDHDVDYIMEGNLRRLGAKVRITAQLVDAQNGAILWTQKFDRPGTELFELLDDMVEDFTAHIGVQLERIELDRAVKAEKPDSAWDALKRAWYSLTQTNTESIHYAIANAKKAVELAPDYPVAVSTLGLCLGILYQREGSSDEELLKQALEHTTRALQMNGQHHIVQSQASLVKYYAQQWEDSLRLAEGAYETSPNSMQTILALAGAYTREERYDEAMAMIERFEAMVPRGLSLIFALITKCWALYGMGRIDEAIEAASQMLKLVPSDHTGLMMRPVLYAERGDWDLALRDIAELKRCYPDETLELFLNTIMTSRLADSVRERNAAMFTELWKRAEGQKEDQAAMSGANITE</sequence>
<dbReference type="OrthoDB" id="105971at2"/>